<dbReference type="GO" id="GO:0006508">
    <property type="term" value="P:proteolysis"/>
    <property type="evidence" value="ECO:0007669"/>
    <property type="project" value="UniProtKB-KW"/>
</dbReference>
<dbReference type="PANTHER" id="PTHR11638:SF18">
    <property type="entry name" value="HEAT SHOCK PROTEIN 104"/>
    <property type="match status" value="1"/>
</dbReference>
<dbReference type="PRINTS" id="PR00300">
    <property type="entry name" value="CLPPROTEASEA"/>
</dbReference>
<organism evidence="4 5">
    <name type="scientific">Criibacterium bergeronii</name>
    <dbReference type="NCBI Taxonomy" id="1871336"/>
    <lineage>
        <taxon>Bacteria</taxon>
        <taxon>Bacillati</taxon>
        <taxon>Bacillota</taxon>
        <taxon>Clostridia</taxon>
        <taxon>Peptostreptococcales</taxon>
        <taxon>Filifactoraceae</taxon>
        <taxon>Criibacterium</taxon>
    </lineage>
</organism>
<dbReference type="InterPro" id="IPR050130">
    <property type="entry name" value="ClpA_ClpB"/>
</dbReference>
<dbReference type="OrthoDB" id="9765164at2"/>
<dbReference type="InterPro" id="IPR027417">
    <property type="entry name" value="P-loop_NTPase"/>
</dbReference>
<feature type="domain" description="AAA+ ATPase" evidence="3">
    <location>
        <begin position="307"/>
        <end position="456"/>
    </location>
</feature>
<dbReference type="GO" id="GO:0008233">
    <property type="term" value="F:peptidase activity"/>
    <property type="evidence" value="ECO:0007669"/>
    <property type="project" value="UniProtKB-KW"/>
</dbReference>
<dbReference type="InterPro" id="IPR003593">
    <property type="entry name" value="AAA+_ATPase"/>
</dbReference>
<dbReference type="SUPFAM" id="SSF52540">
    <property type="entry name" value="P-loop containing nucleoside triphosphate hydrolases"/>
    <property type="match status" value="1"/>
</dbReference>
<keyword evidence="4" id="KW-0378">Hydrolase</keyword>
<accession>A0A552V6S1</accession>
<dbReference type="GO" id="GO:0016887">
    <property type="term" value="F:ATP hydrolysis activity"/>
    <property type="evidence" value="ECO:0007669"/>
    <property type="project" value="InterPro"/>
</dbReference>
<name>A0A552V6S1_9FIRM</name>
<dbReference type="InterPro" id="IPR001270">
    <property type="entry name" value="ClpA/B"/>
</dbReference>
<reference evidence="4 5" key="1">
    <citation type="submission" date="2019-07" db="EMBL/GenBank/DDBJ databases">
        <title>Criibacterium bergeronii gen. nov., sp. nov. isolated from human clinical samples.</title>
        <authorList>
            <person name="Maheux A.F."/>
            <person name="Boudreau D.K."/>
            <person name="Berube E."/>
            <person name="Brodeur S."/>
            <person name="Bernard K.A."/>
            <person name="Abed J.Y."/>
            <person name="Ducrey E."/>
            <person name="Guay E.F."/>
            <person name="Raymond F."/>
            <person name="Corbeil J."/>
            <person name="Domingo M.-C."/>
            <person name="Roy P.H."/>
            <person name="Boissinot M."/>
            <person name="Tocheva E.I."/>
            <person name="Omar R.F."/>
        </authorList>
    </citation>
    <scope>NUCLEOTIDE SEQUENCE [LARGE SCALE GENOMIC DNA]</scope>
    <source>
        <strain evidence="4 5">CCRI-24246</strain>
    </source>
</reference>
<gene>
    <name evidence="4" type="ORF">FL857_05595</name>
</gene>
<dbReference type="EMBL" id="VJXW01000007">
    <property type="protein sequence ID" value="TRW26164.1"/>
    <property type="molecule type" value="Genomic_DNA"/>
</dbReference>
<dbReference type="Proteomes" id="UP000319424">
    <property type="component" value="Unassembled WGS sequence"/>
</dbReference>
<keyword evidence="1" id="KW-0547">Nucleotide-binding</keyword>
<comment type="caution">
    <text evidence="4">The sequence shown here is derived from an EMBL/GenBank/DDBJ whole genome shotgun (WGS) entry which is preliminary data.</text>
</comment>
<dbReference type="SMART" id="SM00382">
    <property type="entry name" value="AAA"/>
    <property type="match status" value="1"/>
</dbReference>
<evidence type="ECO:0000256" key="1">
    <source>
        <dbReference type="ARBA" id="ARBA00022741"/>
    </source>
</evidence>
<dbReference type="InterPro" id="IPR003959">
    <property type="entry name" value="ATPase_AAA_core"/>
</dbReference>
<dbReference type="AlphaFoldDB" id="A0A552V6S1"/>
<dbReference type="GO" id="GO:0034605">
    <property type="term" value="P:cellular response to heat"/>
    <property type="evidence" value="ECO:0007669"/>
    <property type="project" value="TreeGrafter"/>
</dbReference>
<protein>
    <submittedName>
        <fullName evidence="4">ATP-dependent Clp protease ATP-binding subunit</fullName>
    </submittedName>
</protein>
<dbReference type="RefSeq" id="WP_144398106.1">
    <property type="nucleotide sequence ID" value="NZ_VJXW01000007.1"/>
</dbReference>
<evidence type="ECO:0000313" key="5">
    <source>
        <dbReference type="Proteomes" id="UP000319424"/>
    </source>
</evidence>
<keyword evidence="4" id="KW-0645">Protease</keyword>
<proteinExistence type="predicted"/>
<keyword evidence="2 4" id="KW-0067">ATP-binding</keyword>
<evidence type="ECO:0000259" key="3">
    <source>
        <dbReference type="SMART" id="SM00382"/>
    </source>
</evidence>
<dbReference type="GO" id="GO:0005524">
    <property type="term" value="F:ATP binding"/>
    <property type="evidence" value="ECO:0007669"/>
    <property type="project" value="UniProtKB-KW"/>
</dbReference>
<dbReference type="Pfam" id="PF07724">
    <property type="entry name" value="AAA_2"/>
    <property type="match status" value="1"/>
</dbReference>
<dbReference type="PANTHER" id="PTHR11638">
    <property type="entry name" value="ATP-DEPENDENT CLP PROTEASE"/>
    <property type="match status" value="1"/>
</dbReference>
<evidence type="ECO:0000313" key="4">
    <source>
        <dbReference type="EMBL" id="TRW26164.1"/>
    </source>
</evidence>
<sequence length="523" mass="61253">MNKVLYVFDFKKLDDFKFQFTSRNFVSIALIFNLAPNIDDINDLDDDFINNCIIDITALGFENGYYKLFIERYLYTLIEMFESVEFSINNKTRDAFWEKFPYMFDGTNEEYLLIDEDNKGKEDIIPMDKINIAPISILLYRQSLIEELFEKYQIVSIGSFFAYTDSINYKFNGEVIEDILSEKDVHYIDITQMVHTFALRKDLILAFEIILRQIQNKKQDIQFLISEDMEGELKKYLPFTFKKNNEVFNLNGEEETYGCETELSLDSIVSKIIKNLTFQLKGHEDFKKDFSFNLKKFALLNKMKQRKIFSIFLTGESGIGKTEFAKILSDIMYPNQALIKINFGNYSNEGVLNSLIGSPLGYIGSEEGGELINKMKLSKSKVILIDEFEKATPSVFHFFYELLEDGKFTDRHGTEHNLNGYIIVFTSNISKERYLKLLPDPLKSRFDMVYRFVELSSEEKIRFINESAKALSTKIYENTSIKVKIDNISCKLNLLIKYNNLRSIKRKVEDIVIEEYYKEIDNK</sequence>
<dbReference type="GO" id="GO:0005737">
    <property type="term" value="C:cytoplasm"/>
    <property type="evidence" value="ECO:0007669"/>
    <property type="project" value="TreeGrafter"/>
</dbReference>
<dbReference type="Gene3D" id="3.40.50.300">
    <property type="entry name" value="P-loop containing nucleotide triphosphate hydrolases"/>
    <property type="match status" value="1"/>
</dbReference>
<evidence type="ECO:0000256" key="2">
    <source>
        <dbReference type="ARBA" id="ARBA00022840"/>
    </source>
</evidence>